<dbReference type="Proteomes" id="UP000027135">
    <property type="component" value="Unassembled WGS sequence"/>
</dbReference>
<accession>A0A067QUT6</accession>
<evidence type="ECO:0000313" key="1">
    <source>
        <dbReference type="EMBL" id="KDR13736.1"/>
    </source>
</evidence>
<name>A0A067QUT6_ZOONE</name>
<evidence type="ECO:0000313" key="2">
    <source>
        <dbReference type="Proteomes" id="UP000027135"/>
    </source>
</evidence>
<organism evidence="1 2">
    <name type="scientific">Zootermopsis nevadensis</name>
    <name type="common">Dampwood termite</name>
    <dbReference type="NCBI Taxonomy" id="136037"/>
    <lineage>
        <taxon>Eukaryota</taxon>
        <taxon>Metazoa</taxon>
        <taxon>Ecdysozoa</taxon>
        <taxon>Arthropoda</taxon>
        <taxon>Hexapoda</taxon>
        <taxon>Insecta</taxon>
        <taxon>Pterygota</taxon>
        <taxon>Neoptera</taxon>
        <taxon>Polyneoptera</taxon>
        <taxon>Dictyoptera</taxon>
        <taxon>Blattodea</taxon>
        <taxon>Blattoidea</taxon>
        <taxon>Termitoidae</taxon>
        <taxon>Termopsidae</taxon>
        <taxon>Zootermopsis</taxon>
    </lineage>
</organism>
<protein>
    <submittedName>
        <fullName evidence="1">Uncharacterized protein</fullName>
    </submittedName>
</protein>
<dbReference type="AlphaFoldDB" id="A0A067QUT6"/>
<keyword evidence="2" id="KW-1185">Reference proteome</keyword>
<reference evidence="1 2" key="1">
    <citation type="journal article" date="2014" name="Nat. Commun.">
        <title>Molecular traces of alternative social organization in a termite genome.</title>
        <authorList>
            <person name="Terrapon N."/>
            <person name="Li C."/>
            <person name="Robertson H.M."/>
            <person name="Ji L."/>
            <person name="Meng X."/>
            <person name="Booth W."/>
            <person name="Chen Z."/>
            <person name="Childers C.P."/>
            <person name="Glastad K.M."/>
            <person name="Gokhale K."/>
            <person name="Gowin J."/>
            <person name="Gronenberg W."/>
            <person name="Hermansen R.A."/>
            <person name="Hu H."/>
            <person name="Hunt B.G."/>
            <person name="Huylmans A.K."/>
            <person name="Khalil S.M."/>
            <person name="Mitchell R.D."/>
            <person name="Munoz-Torres M.C."/>
            <person name="Mustard J.A."/>
            <person name="Pan H."/>
            <person name="Reese J.T."/>
            <person name="Scharf M.E."/>
            <person name="Sun F."/>
            <person name="Vogel H."/>
            <person name="Xiao J."/>
            <person name="Yang W."/>
            <person name="Yang Z."/>
            <person name="Yang Z."/>
            <person name="Zhou J."/>
            <person name="Zhu J."/>
            <person name="Brent C.S."/>
            <person name="Elsik C.G."/>
            <person name="Goodisman M.A."/>
            <person name="Liberles D.A."/>
            <person name="Roe R.M."/>
            <person name="Vargo E.L."/>
            <person name="Vilcinskas A."/>
            <person name="Wang J."/>
            <person name="Bornberg-Bauer E."/>
            <person name="Korb J."/>
            <person name="Zhang G."/>
            <person name="Liebig J."/>
        </authorList>
    </citation>
    <scope>NUCLEOTIDE SEQUENCE [LARGE SCALE GENOMIC DNA]</scope>
    <source>
        <tissue evidence="1">Whole organism</tissue>
    </source>
</reference>
<dbReference type="EMBL" id="KK852923">
    <property type="protein sequence ID" value="KDR13736.1"/>
    <property type="molecule type" value="Genomic_DNA"/>
</dbReference>
<dbReference type="InParanoid" id="A0A067QUT6"/>
<proteinExistence type="predicted"/>
<gene>
    <name evidence="1" type="ORF">L798_12135</name>
</gene>
<sequence>MSAETIVKKCVFVEAINLICILMAKCSRLCRGNIYSLLKMSKGSSSRERG</sequence>